<evidence type="ECO:0000259" key="1">
    <source>
        <dbReference type="PROSITE" id="PS51725"/>
    </source>
</evidence>
<gene>
    <name evidence="2" type="ORF">Hyperionvirus35_8</name>
</gene>
<proteinExistence type="predicted"/>
<name>A0A3G5AC48_9VIRU</name>
<reference evidence="2" key="1">
    <citation type="submission" date="2018-10" db="EMBL/GenBank/DDBJ databases">
        <title>Hidden diversity of soil giant viruses.</title>
        <authorList>
            <person name="Schulz F."/>
            <person name="Alteio L."/>
            <person name="Goudeau D."/>
            <person name="Ryan E.M."/>
            <person name="Malmstrom R.R."/>
            <person name="Blanchard J."/>
            <person name="Woyke T."/>
        </authorList>
    </citation>
    <scope>NUCLEOTIDE SEQUENCE</scope>
    <source>
        <strain evidence="2">HYV1</strain>
    </source>
</reference>
<protein>
    <submittedName>
        <fullName evidence="2">Antibiotic biosynthesis monooxygenase</fullName>
    </submittedName>
</protein>
<dbReference type="InterPro" id="IPR007138">
    <property type="entry name" value="ABM_dom"/>
</dbReference>
<accession>A0A3G5AC48</accession>
<dbReference type="PROSITE" id="PS51725">
    <property type="entry name" value="ABM"/>
    <property type="match status" value="1"/>
</dbReference>
<dbReference type="EMBL" id="MK072417">
    <property type="protein sequence ID" value="AYV84712.1"/>
    <property type="molecule type" value="Genomic_DNA"/>
</dbReference>
<feature type="domain" description="ABM" evidence="1">
    <location>
        <begin position="136"/>
        <end position="226"/>
    </location>
</feature>
<dbReference type="InterPro" id="IPR050744">
    <property type="entry name" value="AI-2_Isomerase_LsrG"/>
</dbReference>
<dbReference type="PANTHER" id="PTHR33336:SF3">
    <property type="entry name" value="ABM DOMAIN-CONTAINING PROTEIN"/>
    <property type="match status" value="1"/>
</dbReference>
<dbReference type="GO" id="GO:0004497">
    <property type="term" value="F:monooxygenase activity"/>
    <property type="evidence" value="ECO:0007669"/>
    <property type="project" value="UniProtKB-KW"/>
</dbReference>
<dbReference type="PANTHER" id="PTHR33336">
    <property type="entry name" value="QUINOL MONOOXYGENASE YGIN-RELATED"/>
    <property type="match status" value="1"/>
</dbReference>
<keyword evidence="2" id="KW-0560">Oxidoreductase</keyword>
<dbReference type="InterPro" id="IPR011008">
    <property type="entry name" value="Dimeric_a/b-barrel"/>
</dbReference>
<dbReference type="SUPFAM" id="SSF54909">
    <property type="entry name" value="Dimeric alpha+beta barrel"/>
    <property type="match status" value="2"/>
</dbReference>
<keyword evidence="2" id="KW-0503">Monooxygenase</keyword>
<sequence length="235" mass="27098">MDYLSKYKKYKVKYKNLRETDIGGVTVLRQFVTMAGREDYIKTQLLNMSEQTRKAVGNISHSVYQLKSIPQAFYTFESWKNEQVLDAYMKNLFHRVLDELGVNLVAPPMVTRARMLSSPDNNRGKGVPLNNAPSQITLVPFFVIKSGKVDEVRRAHLSMVEPTRAEVGCIDYDLYQCIDDPLVMFFYENWSDQESLSKHMNTPNFYRVVRGEVDSNLVIPWTALSMTMITSQSEQ</sequence>
<dbReference type="Pfam" id="PF03992">
    <property type="entry name" value="ABM"/>
    <property type="match status" value="2"/>
</dbReference>
<evidence type="ECO:0000313" key="2">
    <source>
        <dbReference type="EMBL" id="AYV84712.1"/>
    </source>
</evidence>
<organism evidence="2">
    <name type="scientific">Hyperionvirus sp</name>
    <dbReference type="NCBI Taxonomy" id="2487770"/>
    <lineage>
        <taxon>Viruses</taxon>
        <taxon>Varidnaviria</taxon>
        <taxon>Bamfordvirae</taxon>
        <taxon>Nucleocytoviricota</taxon>
        <taxon>Megaviricetes</taxon>
        <taxon>Imitervirales</taxon>
        <taxon>Mimiviridae</taxon>
        <taxon>Klosneuvirinae</taxon>
    </lineage>
</organism>
<dbReference type="Gene3D" id="3.30.70.100">
    <property type="match status" value="2"/>
</dbReference>